<reference evidence="6 7" key="1">
    <citation type="submission" date="2020-05" db="EMBL/GenBank/DDBJ databases">
        <title>Draft genome sequence of Mycobacterium hippocampi DL, isolated from European seabass, Dicentrarchus labrax, reared in fish farms.</title>
        <authorList>
            <person name="Stathopoulou P."/>
            <person name="Asimakis E."/>
            <person name="Tzokas K."/>
            <person name="Batargias C."/>
            <person name="Tsiamis G."/>
        </authorList>
    </citation>
    <scope>NUCLEOTIDE SEQUENCE [LARGE SCALE GENOMIC DNA]</scope>
    <source>
        <strain evidence="6 7">DL</strain>
    </source>
</reference>
<gene>
    <name evidence="6" type="ORF">HLY00_4900</name>
</gene>
<dbReference type="SUPFAM" id="SSF46689">
    <property type="entry name" value="Homeodomain-like"/>
    <property type="match status" value="1"/>
</dbReference>
<dbReference type="Gene3D" id="1.10.357.10">
    <property type="entry name" value="Tetracycline Repressor, domain 2"/>
    <property type="match status" value="1"/>
</dbReference>
<dbReference type="AlphaFoldDB" id="A0A850PKQ9"/>
<dbReference type="GO" id="GO:0000976">
    <property type="term" value="F:transcription cis-regulatory region binding"/>
    <property type="evidence" value="ECO:0007669"/>
    <property type="project" value="TreeGrafter"/>
</dbReference>
<dbReference type="GO" id="GO:0003700">
    <property type="term" value="F:DNA-binding transcription factor activity"/>
    <property type="evidence" value="ECO:0007669"/>
    <property type="project" value="TreeGrafter"/>
</dbReference>
<name>A0A850PKQ9_9MYCO</name>
<evidence type="ECO:0000313" key="7">
    <source>
        <dbReference type="Proteomes" id="UP000570517"/>
    </source>
</evidence>
<evidence type="ECO:0000313" key="6">
    <source>
        <dbReference type="EMBL" id="NVN48740.1"/>
    </source>
</evidence>
<feature type="domain" description="HTH tetR-type" evidence="5">
    <location>
        <begin position="13"/>
        <end position="73"/>
    </location>
</feature>
<dbReference type="PRINTS" id="PR00455">
    <property type="entry name" value="HTHTETR"/>
</dbReference>
<protein>
    <submittedName>
        <fullName evidence="6">Transcriptional regulator, AcrR family</fullName>
    </submittedName>
</protein>
<keyword evidence="2 4" id="KW-0238">DNA-binding</keyword>
<dbReference type="PROSITE" id="PS50977">
    <property type="entry name" value="HTH_TETR_2"/>
    <property type="match status" value="1"/>
</dbReference>
<evidence type="ECO:0000259" key="5">
    <source>
        <dbReference type="PROSITE" id="PS50977"/>
    </source>
</evidence>
<proteinExistence type="predicted"/>
<evidence type="ECO:0000256" key="4">
    <source>
        <dbReference type="PROSITE-ProRule" id="PRU00335"/>
    </source>
</evidence>
<dbReference type="EMBL" id="JABFYL010000005">
    <property type="protein sequence ID" value="NVN48740.1"/>
    <property type="molecule type" value="Genomic_DNA"/>
</dbReference>
<evidence type="ECO:0000256" key="2">
    <source>
        <dbReference type="ARBA" id="ARBA00023125"/>
    </source>
</evidence>
<dbReference type="PANTHER" id="PTHR30055">
    <property type="entry name" value="HTH-TYPE TRANSCRIPTIONAL REGULATOR RUTR"/>
    <property type="match status" value="1"/>
</dbReference>
<dbReference type="Pfam" id="PF00440">
    <property type="entry name" value="TetR_N"/>
    <property type="match status" value="1"/>
</dbReference>
<keyword evidence="1" id="KW-0805">Transcription regulation</keyword>
<comment type="caution">
    <text evidence="6">The sequence shown here is derived from an EMBL/GenBank/DDBJ whole genome shotgun (WGS) entry which is preliminary data.</text>
</comment>
<accession>A0A850PKQ9</accession>
<sequence>MRSKPVRTGAEEPRNVERIRAAAMRCFAENGTSGTTLRGVAAAAGVSLGLVQHHFATKAGLIEAVDEDVVRLVITPFAQPIPEDAPDSIAEIGQRVTQIFTEQPDVAAYIGRALVDGSPLGATIFDTLFALGQARWQQRADRGETRPDIDLTWAPLNGIVLALGVVSLRTHINRHLPEPFTTPAQLQRWQVAVDSLLREGLFRRPDGG</sequence>
<feature type="DNA-binding region" description="H-T-H motif" evidence="4">
    <location>
        <begin position="36"/>
        <end position="55"/>
    </location>
</feature>
<organism evidence="6 7">
    <name type="scientific">Mycolicibacterium hippocampi</name>
    <dbReference type="NCBI Taxonomy" id="659824"/>
    <lineage>
        <taxon>Bacteria</taxon>
        <taxon>Bacillati</taxon>
        <taxon>Actinomycetota</taxon>
        <taxon>Actinomycetes</taxon>
        <taxon>Mycobacteriales</taxon>
        <taxon>Mycobacteriaceae</taxon>
        <taxon>Mycolicibacterium</taxon>
    </lineage>
</organism>
<evidence type="ECO:0000256" key="3">
    <source>
        <dbReference type="ARBA" id="ARBA00023163"/>
    </source>
</evidence>
<dbReference type="PANTHER" id="PTHR30055:SF234">
    <property type="entry name" value="HTH-TYPE TRANSCRIPTIONAL REGULATOR BETI"/>
    <property type="match status" value="1"/>
</dbReference>
<dbReference type="Proteomes" id="UP000570517">
    <property type="component" value="Unassembled WGS sequence"/>
</dbReference>
<dbReference type="InterPro" id="IPR001647">
    <property type="entry name" value="HTH_TetR"/>
</dbReference>
<keyword evidence="7" id="KW-1185">Reference proteome</keyword>
<dbReference type="InterPro" id="IPR050109">
    <property type="entry name" value="HTH-type_TetR-like_transc_reg"/>
</dbReference>
<dbReference type="InterPro" id="IPR009057">
    <property type="entry name" value="Homeodomain-like_sf"/>
</dbReference>
<evidence type="ECO:0000256" key="1">
    <source>
        <dbReference type="ARBA" id="ARBA00023015"/>
    </source>
</evidence>
<keyword evidence="3" id="KW-0804">Transcription</keyword>